<evidence type="ECO:0000256" key="11">
    <source>
        <dbReference type="PIRSR" id="PIRSR001399-3"/>
    </source>
</evidence>
<dbReference type="NCBIfam" id="NF003805">
    <property type="entry name" value="PRK05395.1-2"/>
    <property type="match status" value="1"/>
</dbReference>
<evidence type="ECO:0000256" key="10">
    <source>
        <dbReference type="PIRSR" id="PIRSR001399-2"/>
    </source>
</evidence>
<dbReference type="HOGENOM" id="CLU_090968_1_0_11"/>
<feature type="active site" description="Proton acceptor" evidence="8 9">
    <location>
        <position position="24"/>
    </location>
</feature>
<dbReference type="Pfam" id="PF01220">
    <property type="entry name" value="DHquinase_II"/>
    <property type="match status" value="1"/>
</dbReference>
<dbReference type="Gene3D" id="3.40.50.9100">
    <property type="entry name" value="Dehydroquinase, class II"/>
    <property type="match status" value="1"/>
</dbReference>
<dbReference type="NCBIfam" id="TIGR01088">
    <property type="entry name" value="aroQ"/>
    <property type="match status" value="1"/>
</dbReference>
<keyword evidence="14" id="KW-1185">Reference proteome</keyword>
<comment type="pathway">
    <text evidence="2 8">Metabolic intermediate biosynthesis; chorismate biosynthesis; chorismate from D-erythrose 4-phosphate and phosphoenolpyruvate: step 3/7.</text>
</comment>
<feature type="active site" description="Proton donor" evidence="8 9">
    <location>
        <position position="101"/>
    </location>
</feature>
<dbReference type="Proteomes" id="UP000004816">
    <property type="component" value="Unassembled WGS sequence"/>
</dbReference>
<dbReference type="PIRSF" id="PIRSF001399">
    <property type="entry name" value="DHquinase_II"/>
    <property type="match status" value="1"/>
</dbReference>
<dbReference type="EC" id="4.2.1.10" evidence="5 8"/>
<evidence type="ECO:0000256" key="4">
    <source>
        <dbReference type="ARBA" id="ARBA00011193"/>
    </source>
</evidence>
<evidence type="ECO:0000256" key="1">
    <source>
        <dbReference type="ARBA" id="ARBA00001864"/>
    </source>
</evidence>
<dbReference type="PANTHER" id="PTHR21272">
    <property type="entry name" value="CATABOLIC 3-DEHYDROQUINASE"/>
    <property type="match status" value="1"/>
</dbReference>
<dbReference type="InterPro" id="IPR018509">
    <property type="entry name" value="DHquinase_II_CS"/>
</dbReference>
<dbReference type="EMBL" id="ACZI02000002">
    <property type="protein sequence ID" value="EFV12597.1"/>
    <property type="molecule type" value="Genomic_DNA"/>
</dbReference>
<dbReference type="NCBIfam" id="NF003807">
    <property type="entry name" value="PRK05395.1-4"/>
    <property type="match status" value="1"/>
</dbReference>
<keyword evidence="8" id="KW-0028">Amino-acid biosynthesis</keyword>
<feature type="binding site" evidence="8 10">
    <location>
        <position position="81"/>
    </location>
    <ligand>
        <name>substrate</name>
    </ligand>
</feature>
<keyword evidence="12" id="KW-0472">Membrane</keyword>
<evidence type="ECO:0000256" key="2">
    <source>
        <dbReference type="ARBA" id="ARBA00004902"/>
    </source>
</evidence>
<keyword evidence="6 8" id="KW-0057">Aromatic amino acid biosynthesis</keyword>
<evidence type="ECO:0000313" key="14">
    <source>
        <dbReference type="Proteomes" id="UP000004816"/>
    </source>
</evidence>
<dbReference type="InterPro" id="IPR036441">
    <property type="entry name" value="DHquinase_II_sf"/>
</dbReference>
<evidence type="ECO:0000256" key="6">
    <source>
        <dbReference type="ARBA" id="ARBA00023141"/>
    </source>
</evidence>
<evidence type="ECO:0000256" key="5">
    <source>
        <dbReference type="ARBA" id="ARBA00012060"/>
    </source>
</evidence>
<evidence type="ECO:0000313" key="13">
    <source>
        <dbReference type="EMBL" id="EFV12597.1"/>
    </source>
</evidence>
<gene>
    <name evidence="8" type="primary">aroQ</name>
    <name evidence="13" type="ORF">HMPREF9336_02542</name>
</gene>
<evidence type="ECO:0000256" key="9">
    <source>
        <dbReference type="PIRSR" id="PIRSR001399-1"/>
    </source>
</evidence>
<dbReference type="UniPathway" id="UPA00053">
    <property type="reaction ID" value="UER00086"/>
</dbReference>
<comment type="subunit">
    <text evidence="4 8">Homododecamer.</text>
</comment>
<feature type="binding site" evidence="8 10">
    <location>
        <begin position="102"/>
        <end position="103"/>
    </location>
    <ligand>
        <name>substrate</name>
    </ligand>
</feature>
<comment type="similarity">
    <text evidence="3 8">Belongs to the type-II 3-dehydroquinase family.</text>
</comment>
<dbReference type="NCBIfam" id="NF003806">
    <property type="entry name" value="PRK05395.1-3"/>
    <property type="match status" value="1"/>
</dbReference>
<sequence>MPQRILLLNGPNLGELGRREPSIYGRETLADVERACAATAARYRLEVLAKQSNHEGQLIDWIHEPDPDRVGVVINPGGLAHTSVVLRDAIAALSVPSVEVHISNVHKREEFRHHSYLAPVVTGVIAGLGTGGYVLAVEHLGRLFERSQVSA</sequence>
<dbReference type="GO" id="GO:0009073">
    <property type="term" value="P:aromatic amino acid family biosynthetic process"/>
    <property type="evidence" value="ECO:0007669"/>
    <property type="project" value="UniProtKB-KW"/>
</dbReference>
<feature type="binding site" evidence="8 10">
    <location>
        <position position="75"/>
    </location>
    <ligand>
        <name>substrate</name>
    </ligand>
</feature>
<proteinExistence type="inferred from homology"/>
<keyword evidence="12" id="KW-1133">Transmembrane helix</keyword>
<evidence type="ECO:0000256" key="12">
    <source>
        <dbReference type="SAM" id="Phobius"/>
    </source>
</evidence>
<keyword evidence="12" id="KW-0812">Transmembrane</keyword>
<comment type="caution">
    <text evidence="13">The sequence shown here is derived from an EMBL/GenBank/DDBJ whole genome shotgun (WGS) entry which is preliminary data.</text>
</comment>
<dbReference type="STRING" id="679197.HMPREF9336_02542"/>
<dbReference type="GO" id="GO:0009423">
    <property type="term" value="P:chorismate biosynthetic process"/>
    <property type="evidence" value="ECO:0007669"/>
    <property type="project" value="UniProtKB-UniRule"/>
</dbReference>
<feature type="transmembrane region" description="Helical" evidence="12">
    <location>
        <begin position="116"/>
        <end position="136"/>
    </location>
</feature>
<dbReference type="PROSITE" id="PS01029">
    <property type="entry name" value="DEHYDROQUINASE_II"/>
    <property type="match status" value="1"/>
</dbReference>
<accession>E5XSS0</accession>
<evidence type="ECO:0000256" key="3">
    <source>
        <dbReference type="ARBA" id="ARBA00011037"/>
    </source>
</evidence>
<feature type="site" description="Transition state stabilizer" evidence="8 11">
    <location>
        <position position="19"/>
    </location>
</feature>
<feature type="binding site" evidence="8 10">
    <location>
        <position position="88"/>
    </location>
    <ligand>
        <name>substrate</name>
    </ligand>
</feature>
<feature type="binding site" evidence="8 10">
    <location>
        <position position="112"/>
    </location>
    <ligand>
        <name>substrate</name>
    </ligand>
</feature>
<protein>
    <recommendedName>
        <fullName evidence="5 8">3-dehydroquinate dehydratase</fullName>
        <shortName evidence="8">3-dehydroquinase</shortName>
        <ecNumber evidence="5 8">4.2.1.10</ecNumber>
    </recommendedName>
    <alternativeName>
        <fullName evidence="8">Type II DHQase</fullName>
    </alternativeName>
</protein>
<dbReference type="OrthoDB" id="9790793at2"/>
<dbReference type="eggNOG" id="COG0757">
    <property type="taxonomic scope" value="Bacteria"/>
</dbReference>
<dbReference type="GO" id="GO:0019631">
    <property type="term" value="P:quinate catabolic process"/>
    <property type="evidence" value="ECO:0007669"/>
    <property type="project" value="TreeGrafter"/>
</dbReference>
<reference evidence="13 14" key="1">
    <citation type="journal article" date="2011" name="Stand. Genomic Sci.">
        <title>High quality draft genome sequence of Segniliparus rugosus CDC 945(T)= (ATCC BAA-974(T)).</title>
        <authorList>
            <person name="Earl A.M."/>
            <person name="Desjardins C.A."/>
            <person name="Fitzgerald M.G."/>
            <person name="Arachchi H.M."/>
            <person name="Zeng Q."/>
            <person name="Mehta T."/>
            <person name="Griggs A."/>
            <person name="Birren B.W."/>
            <person name="Toney N.C."/>
            <person name="Carr J."/>
            <person name="Posey J."/>
            <person name="Butler W.R."/>
        </authorList>
    </citation>
    <scope>NUCLEOTIDE SEQUENCE [LARGE SCALE GENOMIC DNA]</scope>
    <source>
        <strain evidence="14">ATCC BAA-974 / DSM 45345 / CCUG 50838 / CIP 108380 / JCM 13579 / CDC 945</strain>
    </source>
</reference>
<dbReference type="PANTHER" id="PTHR21272:SF3">
    <property type="entry name" value="CATABOLIC 3-DEHYDROQUINASE"/>
    <property type="match status" value="1"/>
</dbReference>
<comment type="catalytic activity">
    <reaction evidence="1 8">
        <text>3-dehydroquinate = 3-dehydroshikimate + H2O</text>
        <dbReference type="Rhea" id="RHEA:21096"/>
        <dbReference type="ChEBI" id="CHEBI:15377"/>
        <dbReference type="ChEBI" id="CHEBI:16630"/>
        <dbReference type="ChEBI" id="CHEBI:32364"/>
        <dbReference type="EC" id="4.2.1.10"/>
    </reaction>
</comment>
<dbReference type="GO" id="GO:0003855">
    <property type="term" value="F:3-dehydroquinate dehydratase activity"/>
    <property type="evidence" value="ECO:0007669"/>
    <property type="project" value="UniProtKB-UniRule"/>
</dbReference>
<dbReference type="HAMAP" id="MF_00169">
    <property type="entry name" value="AroQ"/>
    <property type="match status" value="1"/>
</dbReference>
<evidence type="ECO:0000256" key="7">
    <source>
        <dbReference type="ARBA" id="ARBA00023239"/>
    </source>
</evidence>
<dbReference type="GO" id="GO:0008652">
    <property type="term" value="P:amino acid biosynthetic process"/>
    <property type="evidence" value="ECO:0007669"/>
    <property type="project" value="UniProtKB-KW"/>
</dbReference>
<dbReference type="CDD" id="cd00466">
    <property type="entry name" value="DHQase_II"/>
    <property type="match status" value="1"/>
</dbReference>
<organism evidence="13 14">
    <name type="scientific">Segniliparus rugosus (strain ATCC BAA-974 / DSM 45345 / CCUG 50838 / CIP 108380 / JCM 13579 / CDC 945)</name>
    <dbReference type="NCBI Taxonomy" id="679197"/>
    <lineage>
        <taxon>Bacteria</taxon>
        <taxon>Bacillati</taxon>
        <taxon>Actinomycetota</taxon>
        <taxon>Actinomycetes</taxon>
        <taxon>Mycobacteriales</taxon>
        <taxon>Segniliparaceae</taxon>
        <taxon>Segniliparus</taxon>
    </lineage>
</organism>
<name>E5XSS0_SEGRC</name>
<dbReference type="RefSeq" id="WP_007470947.1">
    <property type="nucleotide sequence ID" value="NZ_KI391953.1"/>
</dbReference>
<keyword evidence="7 8" id="KW-0456">Lyase</keyword>
<comment type="function">
    <text evidence="8">Catalyzes a trans-dehydration via an enolate intermediate.</text>
</comment>
<dbReference type="SUPFAM" id="SSF52304">
    <property type="entry name" value="Type II 3-dehydroquinate dehydratase"/>
    <property type="match status" value="1"/>
</dbReference>
<evidence type="ECO:0000256" key="8">
    <source>
        <dbReference type="HAMAP-Rule" id="MF_00169"/>
    </source>
</evidence>
<dbReference type="InterPro" id="IPR001874">
    <property type="entry name" value="DHquinase_II"/>
</dbReference>
<dbReference type="AlphaFoldDB" id="E5XSS0"/>